<dbReference type="PANTHER" id="PTHR37540:SF9">
    <property type="entry name" value="ZN(2)-C6 FUNGAL-TYPE DOMAIN-CONTAINING PROTEIN"/>
    <property type="match status" value="1"/>
</dbReference>
<dbReference type="InterPro" id="IPR021858">
    <property type="entry name" value="Fun_TF"/>
</dbReference>
<protein>
    <submittedName>
        <fullName evidence="3">Uncharacterized protein</fullName>
    </submittedName>
</protein>
<feature type="region of interest" description="Disordered" evidence="2">
    <location>
        <begin position="328"/>
        <end position="356"/>
    </location>
</feature>
<gene>
    <name evidence="3" type="ORF">BT67DRAFT_389007</name>
</gene>
<evidence type="ECO:0000313" key="3">
    <source>
        <dbReference type="EMBL" id="KAK4131221.1"/>
    </source>
</evidence>
<keyword evidence="1" id="KW-0539">Nucleus</keyword>
<dbReference type="Proteomes" id="UP001304895">
    <property type="component" value="Unassembled WGS sequence"/>
</dbReference>
<comment type="caution">
    <text evidence="3">The sequence shown here is derived from an EMBL/GenBank/DDBJ whole genome shotgun (WGS) entry which is preliminary data.</text>
</comment>
<evidence type="ECO:0000256" key="1">
    <source>
        <dbReference type="ARBA" id="ARBA00023242"/>
    </source>
</evidence>
<name>A0AAN6UGH2_9PEZI</name>
<dbReference type="PANTHER" id="PTHR37540">
    <property type="entry name" value="TRANSCRIPTION FACTOR (ACR-2), PUTATIVE-RELATED-RELATED"/>
    <property type="match status" value="1"/>
</dbReference>
<evidence type="ECO:0000313" key="4">
    <source>
        <dbReference type="Proteomes" id="UP001304895"/>
    </source>
</evidence>
<keyword evidence="4" id="KW-1185">Reference proteome</keyword>
<proteinExistence type="predicted"/>
<evidence type="ECO:0000256" key="2">
    <source>
        <dbReference type="SAM" id="MobiDB-lite"/>
    </source>
</evidence>
<dbReference type="EMBL" id="MU853427">
    <property type="protein sequence ID" value="KAK4131221.1"/>
    <property type="molecule type" value="Genomic_DNA"/>
</dbReference>
<reference evidence="3" key="2">
    <citation type="submission" date="2023-05" db="EMBL/GenBank/DDBJ databases">
        <authorList>
            <consortium name="Lawrence Berkeley National Laboratory"/>
            <person name="Steindorff A."/>
            <person name="Hensen N."/>
            <person name="Bonometti L."/>
            <person name="Westerberg I."/>
            <person name="Brannstrom I.O."/>
            <person name="Guillou S."/>
            <person name="Cros-Aarteil S."/>
            <person name="Calhoun S."/>
            <person name="Haridas S."/>
            <person name="Kuo A."/>
            <person name="Mondo S."/>
            <person name="Pangilinan J."/>
            <person name="Riley R."/>
            <person name="Labutti K."/>
            <person name="Andreopoulos B."/>
            <person name="Lipzen A."/>
            <person name="Chen C."/>
            <person name="Yanf M."/>
            <person name="Daum C."/>
            <person name="Ng V."/>
            <person name="Clum A."/>
            <person name="Ohm R."/>
            <person name="Martin F."/>
            <person name="Silar P."/>
            <person name="Natvig D."/>
            <person name="Lalanne C."/>
            <person name="Gautier V."/>
            <person name="Ament-Velasquez S.L."/>
            <person name="Kruys A."/>
            <person name="Hutchinson M.I."/>
            <person name="Powell A.J."/>
            <person name="Barry K."/>
            <person name="Miller A.N."/>
            <person name="Grigoriev I.V."/>
            <person name="Debuchy R."/>
            <person name="Gladieux P."/>
            <person name="Thoren M.H."/>
            <person name="Johannesson H."/>
        </authorList>
    </citation>
    <scope>NUCLEOTIDE SEQUENCE</scope>
    <source>
        <strain evidence="3">CBS 123565</strain>
    </source>
</reference>
<feature type="region of interest" description="Disordered" evidence="2">
    <location>
        <begin position="474"/>
        <end position="495"/>
    </location>
</feature>
<reference evidence="3" key="1">
    <citation type="journal article" date="2023" name="Mol. Phylogenet. Evol.">
        <title>Genome-scale phylogeny and comparative genomics of the fungal order Sordariales.</title>
        <authorList>
            <person name="Hensen N."/>
            <person name="Bonometti L."/>
            <person name="Westerberg I."/>
            <person name="Brannstrom I.O."/>
            <person name="Guillou S."/>
            <person name="Cros-Aarteil S."/>
            <person name="Calhoun S."/>
            <person name="Haridas S."/>
            <person name="Kuo A."/>
            <person name="Mondo S."/>
            <person name="Pangilinan J."/>
            <person name="Riley R."/>
            <person name="LaButti K."/>
            <person name="Andreopoulos B."/>
            <person name="Lipzen A."/>
            <person name="Chen C."/>
            <person name="Yan M."/>
            <person name="Daum C."/>
            <person name="Ng V."/>
            <person name="Clum A."/>
            <person name="Steindorff A."/>
            <person name="Ohm R.A."/>
            <person name="Martin F."/>
            <person name="Silar P."/>
            <person name="Natvig D.O."/>
            <person name="Lalanne C."/>
            <person name="Gautier V."/>
            <person name="Ament-Velasquez S.L."/>
            <person name="Kruys A."/>
            <person name="Hutchinson M.I."/>
            <person name="Powell A.J."/>
            <person name="Barry K."/>
            <person name="Miller A.N."/>
            <person name="Grigoriev I.V."/>
            <person name="Debuchy R."/>
            <person name="Gladieux P."/>
            <person name="Hiltunen Thoren M."/>
            <person name="Johannesson H."/>
        </authorList>
    </citation>
    <scope>NUCLEOTIDE SEQUENCE</scope>
    <source>
        <strain evidence="3">CBS 123565</strain>
    </source>
</reference>
<organism evidence="3 4">
    <name type="scientific">Trichocladium antarcticum</name>
    <dbReference type="NCBI Taxonomy" id="1450529"/>
    <lineage>
        <taxon>Eukaryota</taxon>
        <taxon>Fungi</taxon>
        <taxon>Dikarya</taxon>
        <taxon>Ascomycota</taxon>
        <taxon>Pezizomycotina</taxon>
        <taxon>Sordariomycetes</taxon>
        <taxon>Sordariomycetidae</taxon>
        <taxon>Sordariales</taxon>
        <taxon>Chaetomiaceae</taxon>
        <taxon>Trichocladium</taxon>
    </lineage>
</organism>
<sequence length="495" mass="54112">MCILACQEGCTSHSDEVHDAIRTLRAYRSTPGHWAGGNQTLGSNTWTLAPAALPDADGIAWPLASLSPELPHHPVPQTMQNSELLSIYVKFLAQFTASLDGSPDASNPFIKYYVPYCVHSELLVHVAIYTAACFLTDTGHVERTSAMAHKGHVIKLLNEHVRSQLSTSDEAIAGVVQLIVVEWLWGNTNDLRAHLRGLREMIRFRGGFRTLGLHGLISKYAITSDVAIALSFEMSPFLRGWSDFDFCDNSQIPLRLALNTPIISTLVSFSSCADALHIHRAVTSILDDLRFLLAAVLALPERPTAKELQKVHTTSAWIHERISSLPADAPAPQRPPPRSSPQPQHQAPIPRPLSPAPILPSAPAPPDYVYQTIRLAALLYTRAIKDRRPFSAIVTPAELTRLWTTAWRVPLSVWRSLLGVFTWILLPIASGGGATPHDRSVKGMMGVSLLQMGMENWEIARGVMEAGLRLQRCRGGGGGSETRGEAVGGEGEGEW</sequence>
<dbReference type="AlphaFoldDB" id="A0AAN6UGH2"/>
<accession>A0AAN6UGH2</accession>
<dbReference type="Pfam" id="PF11951">
    <property type="entry name" value="Fungal_trans_2"/>
    <property type="match status" value="1"/>
</dbReference>